<feature type="compositionally biased region" description="Polar residues" evidence="1">
    <location>
        <begin position="11"/>
        <end position="21"/>
    </location>
</feature>
<reference evidence="2 3" key="1">
    <citation type="submission" date="2022-01" db="EMBL/GenBank/DDBJ databases">
        <authorList>
            <person name="Xiong W."/>
            <person name="Schranz E."/>
        </authorList>
    </citation>
    <scope>NUCLEOTIDE SEQUENCE [LARGE SCALE GENOMIC DNA]</scope>
</reference>
<name>A0AAU9P181_9ASTR</name>
<protein>
    <submittedName>
        <fullName evidence="2">Uncharacterized protein</fullName>
    </submittedName>
</protein>
<dbReference type="Proteomes" id="UP001157418">
    <property type="component" value="Unassembled WGS sequence"/>
</dbReference>
<sequence length="87" mass="9600">MLLWIEHPYTTGDSQEASASDSEVDNDEYKESNFSSDSSTTSPYNSAYTELVLVPDQEIEIDAPSPIEFALVENDDEDEGPLSNPPI</sequence>
<dbReference type="EMBL" id="CAKMRJ010005523">
    <property type="protein sequence ID" value="CAH1444022.1"/>
    <property type="molecule type" value="Genomic_DNA"/>
</dbReference>
<evidence type="ECO:0000256" key="1">
    <source>
        <dbReference type="SAM" id="MobiDB-lite"/>
    </source>
</evidence>
<dbReference type="AlphaFoldDB" id="A0AAU9P181"/>
<feature type="region of interest" description="Disordered" evidence="1">
    <location>
        <begin position="1"/>
        <end position="44"/>
    </location>
</feature>
<gene>
    <name evidence="2" type="ORF">LVIROSA_LOCUS29889</name>
</gene>
<proteinExistence type="predicted"/>
<accession>A0AAU9P181</accession>
<comment type="caution">
    <text evidence="2">The sequence shown here is derived from an EMBL/GenBank/DDBJ whole genome shotgun (WGS) entry which is preliminary data.</text>
</comment>
<keyword evidence="3" id="KW-1185">Reference proteome</keyword>
<evidence type="ECO:0000313" key="2">
    <source>
        <dbReference type="EMBL" id="CAH1444022.1"/>
    </source>
</evidence>
<evidence type="ECO:0000313" key="3">
    <source>
        <dbReference type="Proteomes" id="UP001157418"/>
    </source>
</evidence>
<organism evidence="2 3">
    <name type="scientific">Lactuca virosa</name>
    <dbReference type="NCBI Taxonomy" id="75947"/>
    <lineage>
        <taxon>Eukaryota</taxon>
        <taxon>Viridiplantae</taxon>
        <taxon>Streptophyta</taxon>
        <taxon>Embryophyta</taxon>
        <taxon>Tracheophyta</taxon>
        <taxon>Spermatophyta</taxon>
        <taxon>Magnoliopsida</taxon>
        <taxon>eudicotyledons</taxon>
        <taxon>Gunneridae</taxon>
        <taxon>Pentapetalae</taxon>
        <taxon>asterids</taxon>
        <taxon>campanulids</taxon>
        <taxon>Asterales</taxon>
        <taxon>Asteraceae</taxon>
        <taxon>Cichorioideae</taxon>
        <taxon>Cichorieae</taxon>
        <taxon>Lactucinae</taxon>
        <taxon>Lactuca</taxon>
    </lineage>
</organism>
<feature type="compositionally biased region" description="Low complexity" evidence="1">
    <location>
        <begin position="32"/>
        <end position="44"/>
    </location>
</feature>